<comment type="caution">
    <text evidence="1">The sequence shown here is derived from an EMBL/GenBank/DDBJ whole genome shotgun (WGS) entry which is preliminary data.</text>
</comment>
<dbReference type="EMBL" id="CAIX01000272">
    <property type="protein sequence ID" value="CCI49091.1"/>
    <property type="molecule type" value="Genomic_DNA"/>
</dbReference>
<evidence type="ECO:0000313" key="2">
    <source>
        <dbReference type="Proteomes" id="UP000053237"/>
    </source>
</evidence>
<proteinExistence type="predicted"/>
<accession>A0A024GQN2</accession>
<organism evidence="1 2">
    <name type="scientific">Albugo candida</name>
    <dbReference type="NCBI Taxonomy" id="65357"/>
    <lineage>
        <taxon>Eukaryota</taxon>
        <taxon>Sar</taxon>
        <taxon>Stramenopiles</taxon>
        <taxon>Oomycota</taxon>
        <taxon>Peronosporomycetes</taxon>
        <taxon>Albuginales</taxon>
        <taxon>Albuginaceae</taxon>
        <taxon>Albugo</taxon>
    </lineage>
</organism>
<evidence type="ECO:0000313" key="1">
    <source>
        <dbReference type="EMBL" id="CCI49091.1"/>
    </source>
</evidence>
<sequence>MVRLSLNQASGLFSWLKCPKYLSSCCSIVSRSRSALLPCVEMGPCTPSPIPVACHKDDAGAEVSDRNSLAPSKLHFLISLYDFLCSFMDDFSSCLQLDLQRCR</sequence>
<gene>
    <name evidence="1" type="ORF">BN9_103450</name>
</gene>
<keyword evidence="2" id="KW-1185">Reference proteome</keyword>
<dbReference type="InParanoid" id="A0A024GQN2"/>
<name>A0A024GQN2_9STRA</name>
<dbReference type="AlphaFoldDB" id="A0A024GQN2"/>
<dbReference type="Proteomes" id="UP000053237">
    <property type="component" value="Unassembled WGS sequence"/>
</dbReference>
<reference evidence="1 2" key="1">
    <citation type="submission" date="2012-05" db="EMBL/GenBank/DDBJ databases">
        <title>Recombination and specialization in a pathogen metapopulation.</title>
        <authorList>
            <person name="Gardiner A."/>
            <person name="Kemen E."/>
            <person name="Schultz-Larsen T."/>
            <person name="MacLean D."/>
            <person name="Van Oosterhout C."/>
            <person name="Jones J.D.G."/>
        </authorList>
    </citation>
    <scope>NUCLEOTIDE SEQUENCE [LARGE SCALE GENOMIC DNA]</scope>
    <source>
        <strain evidence="1 2">Ac Nc2</strain>
    </source>
</reference>
<protein>
    <submittedName>
        <fullName evidence="1">Uncharacterized protein</fullName>
    </submittedName>
</protein>